<dbReference type="SUPFAM" id="SSF48008">
    <property type="entry name" value="GntR ligand-binding domain-like"/>
    <property type="match status" value="1"/>
</dbReference>
<dbReference type="InterPro" id="IPR036390">
    <property type="entry name" value="WH_DNA-bd_sf"/>
</dbReference>
<dbReference type="AlphaFoldDB" id="A0A0T5P282"/>
<dbReference type="Proteomes" id="UP000051401">
    <property type="component" value="Unassembled WGS sequence"/>
</dbReference>
<evidence type="ECO:0000256" key="1">
    <source>
        <dbReference type="ARBA" id="ARBA00023015"/>
    </source>
</evidence>
<keyword evidence="7" id="KW-1185">Reference proteome</keyword>
<accession>A0A0T5P282</accession>
<dbReference type="Gene3D" id="1.20.120.530">
    <property type="entry name" value="GntR ligand-binding domain-like"/>
    <property type="match status" value="1"/>
</dbReference>
<evidence type="ECO:0000313" key="5">
    <source>
        <dbReference type="EMBL" id="KRS15301.1"/>
    </source>
</evidence>
<dbReference type="EMBL" id="LAXI01000024">
    <property type="protein sequence ID" value="KRS15301.1"/>
    <property type="molecule type" value="Genomic_DNA"/>
</dbReference>
<dbReference type="Gene3D" id="1.10.10.10">
    <property type="entry name" value="Winged helix-like DNA-binding domain superfamily/Winged helix DNA-binding domain"/>
    <property type="match status" value="1"/>
</dbReference>
<dbReference type="Pfam" id="PF07729">
    <property type="entry name" value="FCD"/>
    <property type="match status" value="1"/>
</dbReference>
<dbReference type="PROSITE" id="PS50949">
    <property type="entry name" value="HTH_GNTR"/>
    <property type="match status" value="1"/>
</dbReference>
<feature type="domain" description="HTH gntR-type" evidence="4">
    <location>
        <begin position="15"/>
        <end position="82"/>
    </location>
</feature>
<keyword evidence="3" id="KW-0804">Transcription</keyword>
<dbReference type="PANTHER" id="PTHR43537">
    <property type="entry name" value="TRANSCRIPTIONAL REGULATOR, GNTR FAMILY"/>
    <property type="match status" value="1"/>
</dbReference>
<name>A0A0T5P282_9RHOB</name>
<evidence type="ECO:0000256" key="3">
    <source>
        <dbReference type="ARBA" id="ARBA00023163"/>
    </source>
</evidence>
<dbReference type="PRINTS" id="PR00035">
    <property type="entry name" value="HTHGNTR"/>
</dbReference>
<evidence type="ECO:0000313" key="8">
    <source>
        <dbReference type="Proteomes" id="UP000325785"/>
    </source>
</evidence>
<evidence type="ECO:0000313" key="7">
    <source>
        <dbReference type="Proteomes" id="UP000051401"/>
    </source>
</evidence>
<dbReference type="PANTHER" id="PTHR43537:SF45">
    <property type="entry name" value="GNTR FAMILY REGULATORY PROTEIN"/>
    <property type="match status" value="1"/>
</dbReference>
<dbReference type="GO" id="GO:0003700">
    <property type="term" value="F:DNA-binding transcription factor activity"/>
    <property type="evidence" value="ECO:0007669"/>
    <property type="project" value="InterPro"/>
</dbReference>
<dbReference type="OrthoDB" id="9806293at2"/>
<protein>
    <submittedName>
        <fullName evidence="6">HTH-type transcriptional regulator McbR</fullName>
    </submittedName>
</protein>
<gene>
    <name evidence="6" type="primary">mcbR_1</name>
    <name evidence="6" type="ORF">RIdsm_00824</name>
    <name evidence="5" type="ORF">XM52_24730</name>
</gene>
<dbReference type="InterPro" id="IPR000524">
    <property type="entry name" value="Tscrpt_reg_HTH_GntR"/>
</dbReference>
<dbReference type="SMART" id="SM00345">
    <property type="entry name" value="HTH_GNTR"/>
    <property type="match status" value="1"/>
</dbReference>
<keyword evidence="2" id="KW-0238">DNA-binding</keyword>
<proteinExistence type="predicted"/>
<evidence type="ECO:0000256" key="2">
    <source>
        <dbReference type="ARBA" id="ARBA00023125"/>
    </source>
</evidence>
<dbReference type="RefSeq" id="WP_057820624.1">
    <property type="nucleotide sequence ID" value="NZ_CAXRJZ010000039.1"/>
</dbReference>
<dbReference type="Proteomes" id="UP000325785">
    <property type="component" value="Chromosome"/>
</dbReference>
<dbReference type="EMBL" id="CP031598">
    <property type="protein sequence ID" value="QEW25040.1"/>
    <property type="molecule type" value="Genomic_DNA"/>
</dbReference>
<dbReference type="PATRIC" id="fig|540747.5.peg.3300"/>
<sequence length="222" mass="25254">MARQIPKTQDAGELDPLAATAYTTILDRIVRLDLPPGSLISENSLGREMGLSRTPVREALKRLEREYLVSIMPRRGIIVTEVDLRSQIQLLEMRRGIEMRLLLRGTERASDGQRAEMKRLASEMEAAAEANDLKSYVRHDAEFDAIVEEACGNRFLTQAMWPVHALIRRYWHTQVGTAGLREALDLHVRVVRAAADGDTDAVRQRLTELCDRTETYILDQMR</sequence>
<dbReference type="GO" id="GO:0003677">
    <property type="term" value="F:DNA binding"/>
    <property type="evidence" value="ECO:0007669"/>
    <property type="project" value="UniProtKB-KW"/>
</dbReference>
<keyword evidence="1" id="KW-0805">Transcription regulation</keyword>
<organism evidence="5 7">
    <name type="scientific">Roseovarius indicus</name>
    <dbReference type="NCBI Taxonomy" id="540747"/>
    <lineage>
        <taxon>Bacteria</taxon>
        <taxon>Pseudomonadati</taxon>
        <taxon>Pseudomonadota</taxon>
        <taxon>Alphaproteobacteria</taxon>
        <taxon>Rhodobacterales</taxon>
        <taxon>Roseobacteraceae</taxon>
        <taxon>Roseovarius</taxon>
    </lineage>
</organism>
<dbReference type="CDD" id="cd07377">
    <property type="entry name" value="WHTH_GntR"/>
    <property type="match status" value="1"/>
</dbReference>
<dbReference type="Pfam" id="PF00392">
    <property type="entry name" value="GntR"/>
    <property type="match status" value="1"/>
</dbReference>
<dbReference type="InterPro" id="IPR036388">
    <property type="entry name" value="WH-like_DNA-bd_sf"/>
</dbReference>
<dbReference type="InterPro" id="IPR008920">
    <property type="entry name" value="TF_FadR/GntR_C"/>
</dbReference>
<evidence type="ECO:0000313" key="6">
    <source>
        <dbReference type="EMBL" id="QEW25040.1"/>
    </source>
</evidence>
<dbReference type="KEGG" id="rid:RIdsm_00824"/>
<dbReference type="InterPro" id="IPR011711">
    <property type="entry name" value="GntR_C"/>
</dbReference>
<dbReference type="STRING" id="540747.SAMN04488031_10974"/>
<dbReference type="SUPFAM" id="SSF46785">
    <property type="entry name" value="Winged helix' DNA-binding domain"/>
    <property type="match status" value="1"/>
</dbReference>
<reference evidence="5 7" key="1">
    <citation type="submission" date="2015-04" db="EMBL/GenBank/DDBJ databases">
        <title>The draft genome sequence of Roseovarius indicus B108T.</title>
        <authorList>
            <person name="Li G."/>
            <person name="Lai Q."/>
            <person name="Shao Z."/>
            <person name="Yan P."/>
        </authorList>
    </citation>
    <scope>NUCLEOTIDE SEQUENCE [LARGE SCALE GENOMIC DNA]</scope>
    <source>
        <strain evidence="5 7">B108</strain>
    </source>
</reference>
<reference evidence="6 8" key="2">
    <citation type="submission" date="2018-08" db="EMBL/GenBank/DDBJ databases">
        <title>Genetic Globetrotter - A new plasmid hitch-hiking vast phylogenetic and geographic distances.</title>
        <authorList>
            <person name="Vollmers J."/>
            <person name="Petersen J."/>
        </authorList>
    </citation>
    <scope>NUCLEOTIDE SEQUENCE [LARGE SCALE GENOMIC DNA]</scope>
    <source>
        <strain evidence="6 8">DSM 26383</strain>
    </source>
</reference>
<evidence type="ECO:0000259" key="4">
    <source>
        <dbReference type="PROSITE" id="PS50949"/>
    </source>
</evidence>
<dbReference type="SMART" id="SM00895">
    <property type="entry name" value="FCD"/>
    <property type="match status" value="1"/>
</dbReference>